<dbReference type="Pfam" id="PF03947">
    <property type="entry name" value="Ribosomal_L2_C"/>
    <property type="match status" value="1"/>
</dbReference>
<feature type="domain" description="Large ribosomal subunit protein uL2 RNA-binding" evidence="8">
    <location>
        <begin position="42"/>
        <end position="118"/>
    </location>
</feature>
<dbReference type="InterPro" id="IPR005880">
    <property type="entry name" value="Ribosomal_uL2_bac/org-type"/>
</dbReference>
<evidence type="ECO:0000259" key="8">
    <source>
        <dbReference type="SMART" id="SM01383"/>
    </source>
</evidence>
<keyword evidence="3 5" id="KW-0687">Ribonucleoprotein</keyword>
<dbReference type="Gene3D" id="2.40.50.140">
    <property type="entry name" value="Nucleic acid-binding proteins"/>
    <property type="match status" value="1"/>
</dbReference>
<evidence type="ECO:0000256" key="4">
    <source>
        <dbReference type="ARBA" id="ARBA00035242"/>
    </source>
</evidence>
<evidence type="ECO:0000256" key="5">
    <source>
        <dbReference type="HAMAP-Rule" id="MF_01320"/>
    </source>
</evidence>
<dbReference type="FunFam" id="2.40.50.140:FF:000003">
    <property type="entry name" value="50S ribosomal protein L2"/>
    <property type="match status" value="1"/>
</dbReference>
<dbReference type="InterPro" id="IPR014722">
    <property type="entry name" value="Rib_uL2_dom2"/>
</dbReference>
<dbReference type="GO" id="GO:0019843">
    <property type="term" value="F:rRNA binding"/>
    <property type="evidence" value="ECO:0007669"/>
    <property type="project" value="UniProtKB-UniRule"/>
</dbReference>
<dbReference type="InterPro" id="IPR012340">
    <property type="entry name" value="NA-bd_OB-fold"/>
</dbReference>
<dbReference type="InterPro" id="IPR014726">
    <property type="entry name" value="Ribosomal_uL2_dom3"/>
</dbReference>
<dbReference type="GO" id="GO:0003735">
    <property type="term" value="F:structural constituent of ribosome"/>
    <property type="evidence" value="ECO:0007669"/>
    <property type="project" value="InterPro"/>
</dbReference>
<dbReference type="InterPro" id="IPR002171">
    <property type="entry name" value="Ribosomal_uL2"/>
</dbReference>
<dbReference type="PANTHER" id="PTHR13691:SF5">
    <property type="entry name" value="LARGE RIBOSOMAL SUBUNIT PROTEIN UL2M"/>
    <property type="match status" value="1"/>
</dbReference>
<dbReference type="Gene3D" id="2.30.30.30">
    <property type="match status" value="1"/>
</dbReference>
<comment type="function">
    <text evidence="5">One of the primary rRNA binding proteins. Required for association of the 30S and 50S subunits to form the 70S ribosome, for tRNA binding and peptide bond formation. It has been suggested to have peptidyltransferase activity; this is somewhat controversial. Makes several contacts with the 16S rRNA in the 70S ribosome.</text>
</comment>
<dbReference type="SUPFAM" id="SSF50249">
    <property type="entry name" value="Nucleic acid-binding proteins"/>
    <property type="match status" value="1"/>
</dbReference>
<dbReference type="GO" id="GO:0015934">
    <property type="term" value="C:large ribosomal subunit"/>
    <property type="evidence" value="ECO:0007669"/>
    <property type="project" value="InterPro"/>
</dbReference>
<keyword evidence="5" id="KW-0699">rRNA-binding</keyword>
<dbReference type="InterPro" id="IPR008991">
    <property type="entry name" value="Translation_prot_SH3-like_sf"/>
</dbReference>
<dbReference type="Pfam" id="PF00181">
    <property type="entry name" value="Ribosomal_L2_N"/>
    <property type="match status" value="1"/>
</dbReference>
<evidence type="ECO:0000256" key="6">
    <source>
        <dbReference type="SAM" id="MobiDB-lite"/>
    </source>
</evidence>
<dbReference type="GO" id="GO:0016740">
    <property type="term" value="F:transferase activity"/>
    <property type="evidence" value="ECO:0007669"/>
    <property type="project" value="InterPro"/>
</dbReference>
<evidence type="ECO:0000256" key="2">
    <source>
        <dbReference type="ARBA" id="ARBA00022980"/>
    </source>
</evidence>
<dbReference type="InterPro" id="IPR022666">
    <property type="entry name" value="Ribosomal_uL2_RNA-bd_dom"/>
</dbReference>
<sequence>MGLKKLNPVTPGQRHAVAPDYGELTRDKPEKGLVAPLARSVGRNNQGRITTRHKGSGHKRRYRWVDFAREKHGVPARVVSVEYDPNRSAWITLLHYRDGEKRYILAPLELRVGDVVEAGESAEPKPGNALPLRRIPAGTFVHNVELYPGSRGKVARAAGTAAQLLGREEDRAILRLPSGEIRVFHVACMATVGRVSNPDHKNVRHGKAGRVRHLGRRPSVRGVAMGADDHPHGGGEGRTGEGRPSKTPWGKLARGVPTRKNKASDAKILKRRE</sequence>
<protein>
    <recommendedName>
        <fullName evidence="4 5">Large ribosomal subunit protein uL2</fullName>
    </recommendedName>
</protein>
<dbReference type="KEGG" id="bana:BARAN1_0655"/>
<name>A0A2X3L0G4_9BACT</name>
<dbReference type="RefSeq" id="WP_122030866.1">
    <property type="nucleotide sequence ID" value="NZ_LS483254.1"/>
</dbReference>
<comment type="similarity">
    <text evidence="1 5">Belongs to the universal ribosomal protein uL2 family.</text>
</comment>
<keyword evidence="2 5" id="KW-0689">Ribosomal protein</keyword>
<dbReference type="PANTHER" id="PTHR13691">
    <property type="entry name" value="RIBOSOMAL PROTEIN L2"/>
    <property type="match status" value="1"/>
</dbReference>
<reference evidence="10" key="1">
    <citation type="submission" date="2018-05" db="EMBL/GenBank/DDBJ databases">
        <authorList>
            <person name="Hao L."/>
        </authorList>
    </citation>
    <scope>NUCLEOTIDE SEQUENCE [LARGE SCALE GENOMIC DNA]</scope>
</reference>
<feature type="compositionally biased region" description="Basic and acidic residues" evidence="6">
    <location>
        <begin position="227"/>
        <end position="244"/>
    </location>
</feature>
<evidence type="ECO:0000256" key="1">
    <source>
        <dbReference type="ARBA" id="ARBA00005636"/>
    </source>
</evidence>
<comment type="subunit">
    <text evidence="5">Part of the 50S ribosomal subunit. Forms a bridge to the 30S subunit in the 70S ribosome.</text>
</comment>
<feature type="region of interest" description="Disordered" evidence="6">
    <location>
        <begin position="198"/>
        <end position="273"/>
    </location>
</feature>
<dbReference type="HAMAP" id="MF_01320_B">
    <property type="entry name" value="Ribosomal_uL2_B"/>
    <property type="match status" value="1"/>
</dbReference>
<dbReference type="OrthoDB" id="9778722at2"/>
<feature type="compositionally biased region" description="Basic and acidic residues" evidence="6">
    <location>
        <begin position="262"/>
        <end position="273"/>
    </location>
</feature>
<evidence type="ECO:0000313" key="9">
    <source>
        <dbReference type="EMBL" id="SQD92679.1"/>
    </source>
</evidence>
<dbReference type="EMBL" id="LS483254">
    <property type="protein sequence ID" value="SQD92679.1"/>
    <property type="molecule type" value="Genomic_DNA"/>
</dbReference>
<dbReference type="SMART" id="SM01383">
    <property type="entry name" value="Ribosomal_L2"/>
    <property type="match status" value="1"/>
</dbReference>
<feature type="domain" description="Large ribosomal subunit protein uL2 C-terminal" evidence="7">
    <location>
        <begin position="124"/>
        <end position="252"/>
    </location>
</feature>
<dbReference type="PIRSF" id="PIRSF002158">
    <property type="entry name" value="Ribosomal_L2"/>
    <property type="match status" value="1"/>
</dbReference>
<dbReference type="Gene3D" id="4.10.950.10">
    <property type="entry name" value="Ribosomal protein L2, domain 3"/>
    <property type="match status" value="1"/>
</dbReference>
<dbReference type="FunFam" id="4.10.950.10:FF:000001">
    <property type="entry name" value="50S ribosomal protein L2"/>
    <property type="match status" value="1"/>
</dbReference>
<feature type="compositionally biased region" description="Basic residues" evidence="6">
    <location>
        <begin position="202"/>
        <end position="219"/>
    </location>
</feature>
<dbReference type="AlphaFoldDB" id="A0A2X3L0G4"/>
<keyword evidence="5" id="KW-0694">RNA-binding</keyword>
<dbReference type="Proteomes" id="UP000249818">
    <property type="component" value="Chromosome BARAN1"/>
</dbReference>
<proteinExistence type="inferred from homology"/>
<organism evidence="9 10">
    <name type="scientific">Candidatus Bipolaricaulis anaerobius</name>
    <dbReference type="NCBI Taxonomy" id="2026885"/>
    <lineage>
        <taxon>Bacteria</taxon>
        <taxon>Candidatus Bipolaricaulota</taxon>
        <taxon>Candidatus Bipolaricaulia</taxon>
        <taxon>Candidatus Bipolaricaulales</taxon>
        <taxon>Candidatus Bipolaricaulaceae</taxon>
        <taxon>Candidatus Bipolaricaulis</taxon>
    </lineage>
</organism>
<keyword evidence="10" id="KW-1185">Reference proteome</keyword>
<dbReference type="GO" id="GO:0002181">
    <property type="term" value="P:cytoplasmic translation"/>
    <property type="evidence" value="ECO:0007669"/>
    <property type="project" value="TreeGrafter"/>
</dbReference>
<dbReference type="FunFam" id="2.30.30.30:FF:000001">
    <property type="entry name" value="50S ribosomal protein L2"/>
    <property type="match status" value="1"/>
</dbReference>
<dbReference type="SUPFAM" id="SSF50104">
    <property type="entry name" value="Translation proteins SH3-like domain"/>
    <property type="match status" value="1"/>
</dbReference>
<gene>
    <name evidence="5 9" type="primary">rplB</name>
    <name evidence="9" type="ORF">BARAN1_0655</name>
</gene>
<dbReference type="InterPro" id="IPR022669">
    <property type="entry name" value="Ribosomal_uL2_C"/>
</dbReference>
<evidence type="ECO:0000259" key="7">
    <source>
        <dbReference type="SMART" id="SM01382"/>
    </source>
</evidence>
<dbReference type="NCBIfam" id="TIGR01171">
    <property type="entry name" value="rplB_bact"/>
    <property type="match status" value="1"/>
</dbReference>
<accession>A0A2X3L0G4</accession>
<evidence type="ECO:0000256" key="3">
    <source>
        <dbReference type="ARBA" id="ARBA00023274"/>
    </source>
</evidence>
<dbReference type="SMART" id="SM01382">
    <property type="entry name" value="Ribosomal_L2_C"/>
    <property type="match status" value="1"/>
</dbReference>
<evidence type="ECO:0000313" key="10">
    <source>
        <dbReference type="Proteomes" id="UP000249818"/>
    </source>
</evidence>